<feature type="transmembrane region" description="Helical" evidence="6">
    <location>
        <begin position="446"/>
        <end position="467"/>
    </location>
</feature>
<comment type="subcellular location">
    <subcellularLocation>
        <location evidence="1">Cell membrane</location>
        <topology evidence="1">Multi-pass membrane protein</topology>
    </subcellularLocation>
</comment>
<evidence type="ECO:0000256" key="3">
    <source>
        <dbReference type="ARBA" id="ARBA00022692"/>
    </source>
</evidence>
<feature type="transmembrane region" description="Helical" evidence="6">
    <location>
        <begin position="64"/>
        <end position="91"/>
    </location>
</feature>
<proteinExistence type="predicted"/>
<feature type="transmembrane region" description="Helical" evidence="6">
    <location>
        <begin position="280"/>
        <end position="300"/>
    </location>
</feature>
<feature type="transmembrane region" description="Helical" evidence="6">
    <location>
        <begin position="20"/>
        <end position="43"/>
    </location>
</feature>
<dbReference type="RefSeq" id="WP_230752063.1">
    <property type="nucleotide sequence ID" value="NZ_JAINWA010000001.1"/>
</dbReference>
<dbReference type="Proteomes" id="UP001198163">
    <property type="component" value="Unassembled WGS sequence"/>
</dbReference>
<feature type="transmembrane region" description="Helical" evidence="6">
    <location>
        <begin position="413"/>
        <end position="434"/>
    </location>
</feature>
<comment type="caution">
    <text evidence="7">The sequence shown here is derived from an EMBL/GenBank/DDBJ whole genome shotgun (WGS) entry which is preliminary data.</text>
</comment>
<accession>A0AAE3EEP3</accession>
<keyword evidence="2" id="KW-1003">Cell membrane</keyword>
<feature type="transmembrane region" description="Helical" evidence="6">
    <location>
        <begin position="106"/>
        <end position="124"/>
    </location>
</feature>
<evidence type="ECO:0000313" key="8">
    <source>
        <dbReference type="Proteomes" id="UP001198163"/>
    </source>
</evidence>
<feature type="transmembrane region" description="Helical" evidence="6">
    <location>
        <begin position="320"/>
        <end position="344"/>
    </location>
</feature>
<evidence type="ECO:0000256" key="5">
    <source>
        <dbReference type="ARBA" id="ARBA00023136"/>
    </source>
</evidence>
<reference evidence="7" key="1">
    <citation type="submission" date="2021-08" db="EMBL/GenBank/DDBJ databases">
        <title>Comparative analyses of Brucepasteria parasyntrophica and Teretinema zuelzerae.</title>
        <authorList>
            <person name="Song Y."/>
            <person name="Brune A."/>
        </authorList>
    </citation>
    <scope>NUCLEOTIDE SEQUENCE</scope>
    <source>
        <strain evidence="7">DSM 1903</strain>
    </source>
</reference>
<evidence type="ECO:0000313" key="7">
    <source>
        <dbReference type="EMBL" id="MCD1653165.1"/>
    </source>
</evidence>
<dbReference type="InterPro" id="IPR050833">
    <property type="entry name" value="Poly_Biosynth_Transport"/>
</dbReference>
<evidence type="ECO:0000256" key="1">
    <source>
        <dbReference type="ARBA" id="ARBA00004651"/>
    </source>
</evidence>
<dbReference type="PANTHER" id="PTHR30250:SF26">
    <property type="entry name" value="PSMA PROTEIN"/>
    <property type="match status" value="1"/>
</dbReference>
<evidence type="ECO:0000256" key="4">
    <source>
        <dbReference type="ARBA" id="ARBA00022989"/>
    </source>
</evidence>
<feature type="transmembrane region" description="Helical" evidence="6">
    <location>
        <begin position="356"/>
        <end position="376"/>
    </location>
</feature>
<feature type="transmembrane region" description="Helical" evidence="6">
    <location>
        <begin position="166"/>
        <end position="185"/>
    </location>
</feature>
<sequence>MLVSLYTVRVVLEVLGAEDYGIYNVVAGVVTMFSFLSGAMATASQRYFSFNIGRQNYEQLEKTFSVTLTIYILLIFVIVVVAESFGLWFIYNKLVIPDNRILAAKWVYHFSILSFAITLITTPYMSSIIAHENMNVYAYVSIIEVSLKLFIVFILKKLPFDKLSMYGVLLFVVGFINTSIYRGYCKKHYVECKFKLGWDKELFKEISNFTGWSIFGAFSTVARNQAITILINQFFNPIIVASRAISSQVSYALTVFSANFNTSLYAPIVKEYALDNKTKMYSLIFNGCKITFILMWFFALPLCLRMEYVLTIWLNRLPEYVVFFTILSVIEVLINSISLPITTAARAPGKMKEYELVLGSLQLLIFIVSFIWIKYFDGTAEIVFYSAILINLIMFIVRLYIVNLLITLPIRKFMIEVLIPVLVVVLFSGLPAYFINRIFPQNFSSLLLITIITSLSSLILFFLVGLTRDQKLVLIHKIKAKIT</sequence>
<dbReference type="EMBL" id="JAINWA010000001">
    <property type="protein sequence ID" value="MCD1653165.1"/>
    <property type="molecule type" value="Genomic_DNA"/>
</dbReference>
<evidence type="ECO:0000256" key="2">
    <source>
        <dbReference type="ARBA" id="ARBA00022475"/>
    </source>
</evidence>
<protein>
    <recommendedName>
        <fullName evidence="9">Polysaccharide biosynthesis protein</fullName>
    </recommendedName>
</protein>
<dbReference type="GO" id="GO:0005886">
    <property type="term" value="C:plasma membrane"/>
    <property type="evidence" value="ECO:0007669"/>
    <property type="project" value="UniProtKB-SubCell"/>
</dbReference>
<name>A0AAE3EEP3_9SPIR</name>
<keyword evidence="4 6" id="KW-1133">Transmembrane helix</keyword>
<dbReference type="AlphaFoldDB" id="A0AAE3EEP3"/>
<keyword evidence="8" id="KW-1185">Reference proteome</keyword>
<feature type="transmembrane region" description="Helical" evidence="6">
    <location>
        <begin position="136"/>
        <end position="154"/>
    </location>
</feature>
<feature type="transmembrane region" description="Helical" evidence="6">
    <location>
        <begin position="382"/>
        <end position="401"/>
    </location>
</feature>
<dbReference type="PANTHER" id="PTHR30250">
    <property type="entry name" value="PST FAMILY PREDICTED COLANIC ACID TRANSPORTER"/>
    <property type="match status" value="1"/>
</dbReference>
<gene>
    <name evidence="7" type="ORF">K7J14_00370</name>
</gene>
<keyword evidence="5 6" id="KW-0472">Membrane</keyword>
<evidence type="ECO:0008006" key="9">
    <source>
        <dbReference type="Google" id="ProtNLM"/>
    </source>
</evidence>
<keyword evidence="3 6" id="KW-0812">Transmembrane</keyword>
<evidence type="ECO:0000256" key="6">
    <source>
        <dbReference type="SAM" id="Phobius"/>
    </source>
</evidence>
<organism evidence="7 8">
    <name type="scientific">Teretinema zuelzerae</name>
    <dbReference type="NCBI Taxonomy" id="156"/>
    <lineage>
        <taxon>Bacteria</taxon>
        <taxon>Pseudomonadati</taxon>
        <taxon>Spirochaetota</taxon>
        <taxon>Spirochaetia</taxon>
        <taxon>Spirochaetales</taxon>
        <taxon>Treponemataceae</taxon>
        <taxon>Teretinema</taxon>
    </lineage>
</organism>